<gene>
    <name evidence="4" type="ORF">GJU40_13130</name>
</gene>
<evidence type="ECO:0000313" key="4">
    <source>
        <dbReference type="EMBL" id="MRX73085.1"/>
    </source>
</evidence>
<dbReference type="EMBL" id="WKKI01000027">
    <property type="protein sequence ID" value="MRX73085.1"/>
    <property type="molecule type" value="Genomic_DNA"/>
</dbReference>
<sequence>MNRAEKIVNQFLAHRLVTNELIQKIEEGHYQYQPAPTSMTAQKLVTHMMTSFYKFAQVAKIGNLEPFQSPAEETESNLQELAESYTEKTVNVLRSITDQELDQIIDVSAVFGEKLPAGQLIKMALEHEIHHKGNLFVYVREMGHTELPFYVRKQ</sequence>
<comment type="similarity">
    <text evidence="1">Belongs to the DinB family.</text>
</comment>
<evidence type="ECO:0000313" key="5">
    <source>
        <dbReference type="Proteomes" id="UP000448867"/>
    </source>
</evidence>
<feature type="binding site" evidence="3">
    <location>
        <position position="47"/>
    </location>
    <ligand>
        <name>a divalent metal cation</name>
        <dbReference type="ChEBI" id="CHEBI:60240"/>
    </ligand>
</feature>
<dbReference type="Proteomes" id="UP000448867">
    <property type="component" value="Unassembled WGS sequence"/>
</dbReference>
<feature type="binding site" evidence="3">
    <location>
        <position position="127"/>
    </location>
    <ligand>
        <name>a divalent metal cation</name>
        <dbReference type="ChEBI" id="CHEBI:60240"/>
    </ligand>
</feature>
<organism evidence="4 5">
    <name type="scientific">Metabacillus lacus</name>
    <dbReference type="NCBI Taxonomy" id="1983721"/>
    <lineage>
        <taxon>Bacteria</taxon>
        <taxon>Bacillati</taxon>
        <taxon>Bacillota</taxon>
        <taxon>Bacilli</taxon>
        <taxon>Bacillales</taxon>
        <taxon>Bacillaceae</taxon>
        <taxon>Metabacillus</taxon>
    </lineage>
</organism>
<accession>A0A7X2LY00</accession>
<dbReference type="Pfam" id="PF05163">
    <property type="entry name" value="DinB"/>
    <property type="match status" value="1"/>
</dbReference>
<name>A0A7X2LY00_9BACI</name>
<dbReference type="InterPro" id="IPR034660">
    <property type="entry name" value="DinB/YfiT-like"/>
</dbReference>
<evidence type="ECO:0008006" key="6">
    <source>
        <dbReference type="Google" id="ProtNLM"/>
    </source>
</evidence>
<dbReference type="OrthoDB" id="119432at2"/>
<dbReference type="RefSeq" id="WP_154308403.1">
    <property type="nucleotide sequence ID" value="NZ_WKKI01000027.1"/>
</dbReference>
<dbReference type="GO" id="GO:0046872">
    <property type="term" value="F:metal ion binding"/>
    <property type="evidence" value="ECO:0007669"/>
    <property type="project" value="UniProtKB-KW"/>
</dbReference>
<feature type="binding site" evidence="3">
    <location>
        <position position="131"/>
    </location>
    <ligand>
        <name>a divalent metal cation</name>
        <dbReference type="ChEBI" id="CHEBI:60240"/>
    </ligand>
</feature>
<dbReference type="Gene3D" id="1.20.120.450">
    <property type="entry name" value="dinb family like domain"/>
    <property type="match status" value="1"/>
</dbReference>
<evidence type="ECO:0000256" key="2">
    <source>
        <dbReference type="ARBA" id="ARBA00022723"/>
    </source>
</evidence>
<dbReference type="InterPro" id="IPR007837">
    <property type="entry name" value="DinB"/>
</dbReference>
<dbReference type="AlphaFoldDB" id="A0A7X2LY00"/>
<evidence type="ECO:0000256" key="1">
    <source>
        <dbReference type="ARBA" id="ARBA00008635"/>
    </source>
</evidence>
<keyword evidence="5" id="KW-1185">Reference proteome</keyword>
<reference evidence="4 5" key="1">
    <citation type="submission" date="2019-11" db="EMBL/GenBank/DDBJ databases">
        <title>Bacillus lacus genome.</title>
        <authorList>
            <person name="Allen C.J."/>
            <person name="Newman J.D."/>
        </authorList>
    </citation>
    <scope>NUCLEOTIDE SEQUENCE [LARGE SCALE GENOMIC DNA]</scope>
    <source>
        <strain evidence="4 5">KCTC 33946</strain>
    </source>
</reference>
<keyword evidence="2 3" id="KW-0479">Metal-binding</keyword>
<protein>
    <recommendedName>
        <fullName evidence="6">Damage-inducible protein DinB</fullName>
    </recommendedName>
</protein>
<evidence type="ECO:0000256" key="3">
    <source>
        <dbReference type="PIRSR" id="PIRSR607837-1"/>
    </source>
</evidence>
<comment type="caution">
    <text evidence="4">The sequence shown here is derived from an EMBL/GenBank/DDBJ whole genome shotgun (WGS) entry which is preliminary data.</text>
</comment>
<proteinExistence type="inferred from homology"/>
<dbReference type="SUPFAM" id="SSF109854">
    <property type="entry name" value="DinB/YfiT-like putative metalloenzymes"/>
    <property type="match status" value="1"/>
</dbReference>